<feature type="region of interest" description="Disordered" evidence="1">
    <location>
        <begin position="1"/>
        <end position="64"/>
    </location>
</feature>
<organism evidence="2">
    <name type="scientific">Brassica cretica</name>
    <name type="common">Mustard</name>
    <dbReference type="NCBI Taxonomy" id="69181"/>
    <lineage>
        <taxon>Eukaryota</taxon>
        <taxon>Viridiplantae</taxon>
        <taxon>Streptophyta</taxon>
        <taxon>Embryophyta</taxon>
        <taxon>Tracheophyta</taxon>
        <taxon>Spermatophyta</taxon>
        <taxon>Magnoliopsida</taxon>
        <taxon>eudicotyledons</taxon>
        <taxon>Gunneridae</taxon>
        <taxon>Pentapetalae</taxon>
        <taxon>rosids</taxon>
        <taxon>malvids</taxon>
        <taxon>Brassicales</taxon>
        <taxon>Brassicaceae</taxon>
        <taxon>Brassiceae</taxon>
        <taxon>Brassica</taxon>
    </lineage>
</organism>
<dbReference type="EMBL" id="QGKY02000094">
    <property type="protein sequence ID" value="KAF2604472.1"/>
    <property type="molecule type" value="Genomic_DNA"/>
</dbReference>
<feature type="compositionally biased region" description="Low complexity" evidence="1">
    <location>
        <begin position="33"/>
        <end position="53"/>
    </location>
</feature>
<sequence>MAKRDEQHVSGKLSKVEEVGTENATSTSINDMTSTSPDGTTSTSTYITTSTSINVPTSSSIDDVDRERNHHGRLITMEDFLELEEFLELEDGEKLEDLDSSREVTMEDFLELEEWLEDMDQNSKKKLDDDQHTSRGDLETSKASIDRHQPDEIDRQPPHIIDLHPPDIDRHRQQLIDRHHPPNIDRCPLLDVPPEEAAGLQKRVKRIHDPVKILVPCAVTEVEFPTPRDRSVHLDSYSEILDDHQHVEASQRGLRFQDDVDKGPAEPVSIDTDRIPSIDTNKPASIDTTTSPSIDTTASTSIGAITSPSIDTGRVLEQKDLMGIPPRDQTNGVLKSRVRSRCFSQPFAKLRAFLIAEMIDKGEESMEEAFTQE</sequence>
<name>A0A8S9LDX5_BRACR</name>
<feature type="compositionally biased region" description="Polar residues" evidence="1">
    <location>
        <begin position="22"/>
        <end position="32"/>
    </location>
</feature>
<gene>
    <name evidence="2" type="ORF">F2Q70_00026243</name>
</gene>
<protein>
    <submittedName>
        <fullName evidence="2">Uncharacterized protein</fullName>
    </submittedName>
</protein>
<feature type="region of interest" description="Disordered" evidence="1">
    <location>
        <begin position="121"/>
        <end position="165"/>
    </location>
</feature>
<evidence type="ECO:0000256" key="1">
    <source>
        <dbReference type="SAM" id="MobiDB-lite"/>
    </source>
</evidence>
<feature type="compositionally biased region" description="Basic and acidic residues" evidence="1">
    <location>
        <begin position="1"/>
        <end position="18"/>
    </location>
</feature>
<proteinExistence type="predicted"/>
<accession>A0A8S9LDX5</accession>
<reference evidence="2" key="1">
    <citation type="submission" date="2019-12" db="EMBL/GenBank/DDBJ databases">
        <title>Genome sequencing and annotation of Brassica cretica.</title>
        <authorList>
            <person name="Studholme D.J."/>
            <person name="Sarris P.F."/>
        </authorList>
    </citation>
    <scope>NUCLEOTIDE SEQUENCE</scope>
    <source>
        <strain evidence="2">PFS-102/07</strain>
        <tissue evidence="2">Leaf</tissue>
    </source>
</reference>
<feature type="compositionally biased region" description="Low complexity" evidence="1">
    <location>
        <begin position="283"/>
        <end position="300"/>
    </location>
</feature>
<comment type="caution">
    <text evidence="2">The sequence shown here is derived from an EMBL/GenBank/DDBJ whole genome shotgun (WGS) entry which is preliminary data.</text>
</comment>
<feature type="region of interest" description="Disordered" evidence="1">
    <location>
        <begin position="258"/>
        <end position="300"/>
    </location>
</feature>
<evidence type="ECO:0000313" key="2">
    <source>
        <dbReference type="EMBL" id="KAF2604472.1"/>
    </source>
</evidence>
<dbReference type="AlphaFoldDB" id="A0A8S9LDX5"/>